<gene>
    <name evidence="1" type="ORF">VP1G_11002</name>
</gene>
<accession>A0A194V4S6</accession>
<proteinExistence type="predicted"/>
<dbReference type="Proteomes" id="UP000078576">
    <property type="component" value="Unassembled WGS sequence"/>
</dbReference>
<reference evidence="2" key="1">
    <citation type="submission" date="2014-12" db="EMBL/GenBank/DDBJ databases">
        <title>Genome Sequence of Valsa Canker Pathogens Uncovers a Specific Adaption of Colonization on Woody Bark.</title>
        <authorList>
            <person name="Yin Z."/>
            <person name="Liu H."/>
            <person name="Gao X."/>
            <person name="Li Z."/>
            <person name="Song N."/>
            <person name="Ke X."/>
            <person name="Dai Q."/>
            <person name="Wu Y."/>
            <person name="Sun Y."/>
            <person name="Xu J.-R."/>
            <person name="Kang Z.K."/>
            <person name="Wang L."/>
            <person name="Huang L."/>
        </authorList>
    </citation>
    <scope>NUCLEOTIDE SEQUENCE [LARGE SCALE GENOMIC DNA]</scope>
    <source>
        <strain evidence="2">SXYL134</strain>
    </source>
</reference>
<evidence type="ECO:0000313" key="1">
    <source>
        <dbReference type="EMBL" id="KUI58888.1"/>
    </source>
</evidence>
<keyword evidence="2" id="KW-1185">Reference proteome</keyword>
<dbReference type="AlphaFoldDB" id="A0A194V4S6"/>
<evidence type="ECO:0000313" key="2">
    <source>
        <dbReference type="Proteomes" id="UP000078576"/>
    </source>
</evidence>
<dbReference type="EMBL" id="KN714721">
    <property type="protein sequence ID" value="KUI58888.1"/>
    <property type="molecule type" value="Genomic_DNA"/>
</dbReference>
<protein>
    <submittedName>
        <fullName evidence="1">Uncharacterized protein</fullName>
    </submittedName>
</protein>
<organism evidence="1 2">
    <name type="scientific">Cytospora mali</name>
    <name type="common">Apple Valsa canker fungus</name>
    <name type="synonym">Valsa mali</name>
    <dbReference type="NCBI Taxonomy" id="578113"/>
    <lineage>
        <taxon>Eukaryota</taxon>
        <taxon>Fungi</taxon>
        <taxon>Dikarya</taxon>
        <taxon>Ascomycota</taxon>
        <taxon>Pezizomycotina</taxon>
        <taxon>Sordariomycetes</taxon>
        <taxon>Sordariomycetidae</taxon>
        <taxon>Diaporthales</taxon>
        <taxon>Cytosporaceae</taxon>
        <taxon>Cytospora</taxon>
    </lineage>
</organism>
<sequence length="170" mass="17256">MLVGELEGLDQAEGLVDVAADGEVVDGDLAEDSLGVDDEETTQGDTLLLDQDTVVAGDLEVLVGNQRQLQVVTETTLLAGAFTPGQVGEVAVGGDTEDGGVELVELVEGVIEGEDLGGADEGEVHGVEQKDNPVGAIREGDLLELTVLNDGGGREGRGGLLNESLGGHVG</sequence>
<name>A0A194V4S6_CYTMA</name>